<dbReference type="SUPFAM" id="SSF53383">
    <property type="entry name" value="PLP-dependent transferases"/>
    <property type="match status" value="1"/>
</dbReference>
<comment type="caution">
    <text evidence="1">The sequence shown here is derived from an EMBL/GenBank/DDBJ whole genome shotgun (WGS) entry which is preliminary data.</text>
</comment>
<dbReference type="InterPro" id="IPR015421">
    <property type="entry name" value="PyrdxlP-dep_Trfase_major"/>
</dbReference>
<accession>A0ABU3ZAR9</accession>
<dbReference type="Gene3D" id="3.40.640.10">
    <property type="entry name" value="Type I PLP-dependent aspartate aminotransferase-like (Major domain)"/>
    <property type="match status" value="1"/>
</dbReference>
<dbReference type="Proteomes" id="UP001272515">
    <property type="component" value="Unassembled WGS sequence"/>
</dbReference>
<dbReference type="PANTHER" id="PTHR46658">
    <property type="entry name" value="CYS OR MET METABOLISM PYRIDOXAL-PHOSPHATE-DEPENDENT ENZYME"/>
    <property type="match status" value="1"/>
</dbReference>
<sequence length="413" mass="44808">MTLEEIREQALALAEPQFKKFEPIALANTKKVLQAFKACQVSDYHFNGSSGYGYNDSGREKLDEVFAHVFKGEKALIRAHFVSGTHALATTLMALLGNGKDGNEFVYAVGAPYDTMQSVIGSTREVRGSLIEKGFIYHEVPLVDSTYDLEGIVDAVNENTRVVVIQRSRGYSTREPLSIADIRTICDVVKAKNPNTICFVDNCYGEFTELEEPLEGGADIMAGSLIKNAGGGIAPTGGYVVGREDLVEDVAYQLTAPGLGNHMGSYAPGYRLFFQGLFLAPHVVLQALKGAVYTAAVGQLLGYEVFPNVDAERFDLIQAINLHNADEMEQFCRGMQAYSPVDAHVRPVPGDMPGYEDQIIMAGGTFVQGSSIELSADGPVRPPYTIFMQGGLVFEHSMLGILGAAEEILANRK</sequence>
<organism evidence="1 2">
    <name type="scientific">Veillonella absiana</name>
    <dbReference type="NCBI Taxonomy" id="3079305"/>
    <lineage>
        <taxon>Bacteria</taxon>
        <taxon>Bacillati</taxon>
        <taxon>Bacillota</taxon>
        <taxon>Negativicutes</taxon>
        <taxon>Veillonellales</taxon>
        <taxon>Veillonellaceae</taxon>
        <taxon>Veillonella</taxon>
    </lineage>
</organism>
<dbReference type="Pfam" id="PF06838">
    <property type="entry name" value="Met_gamma_lyase"/>
    <property type="match status" value="1"/>
</dbReference>
<dbReference type="EMBL" id="JAWJZB010000010">
    <property type="protein sequence ID" value="MDV5088990.1"/>
    <property type="molecule type" value="Genomic_DNA"/>
</dbReference>
<evidence type="ECO:0000313" key="1">
    <source>
        <dbReference type="EMBL" id="MDV5088990.1"/>
    </source>
</evidence>
<dbReference type="RefSeq" id="WP_295193260.1">
    <property type="nucleotide sequence ID" value="NZ_JAWJZA010000013.1"/>
</dbReference>
<evidence type="ECO:0000313" key="2">
    <source>
        <dbReference type="Proteomes" id="UP001272515"/>
    </source>
</evidence>
<reference evidence="1 2" key="1">
    <citation type="submission" date="2023-10" db="EMBL/GenBank/DDBJ databases">
        <title>Veillonella sp. nov., isolated from a pig farm feces dump.</title>
        <authorList>
            <person name="Chang Y.-H."/>
        </authorList>
    </citation>
    <scope>NUCLEOTIDE SEQUENCE [LARGE SCALE GENOMIC DNA]</scope>
    <source>
        <strain evidence="1 2">YH-vei2233</strain>
    </source>
</reference>
<dbReference type="InterPro" id="IPR009651">
    <property type="entry name" value="Met_g_lyase_put"/>
</dbReference>
<name>A0ABU3ZAR9_9FIRM</name>
<dbReference type="PANTHER" id="PTHR46658:SF1">
    <property type="entry name" value="CYS OR MET METABOLISM PYRIDOXAL-PHOSPHATE-DEPENDENT ENZYME"/>
    <property type="match status" value="1"/>
</dbReference>
<dbReference type="Gene3D" id="3.90.1150.60">
    <property type="entry name" value="Methioning gamme-lyase, C-terminal domain"/>
    <property type="match status" value="1"/>
</dbReference>
<dbReference type="InterPro" id="IPR015424">
    <property type="entry name" value="PyrdxlP-dep_Trfase"/>
</dbReference>
<protein>
    <submittedName>
        <fullName evidence="1">Methionine gamma-lyase family protein</fullName>
    </submittedName>
</protein>
<keyword evidence="2" id="KW-1185">Reference proteome</keyword>
<proteinExistence type="predicted"/>
<gene>
    <name evidence="1" type="ORF">RVY80_09145</name>
</gene>